<evidence type="ECO:0000313" key="2">
    <source>
        <dbReference type="Proteomes" id="UP000242818"/>
    </source>
</evidence>
<dbReference type="STRING" id="1335309.GA0116948_101602"/>
<keyword evidence="2" id="KW-1185">Reference proteome</keyword>
<gene>
    <name evidence="1" type="ORF">GA0116948_101602</name>
</gene>
<evidence type="ECO:0000313" key="1">
    <source>
        <dbReference type="EMBL" id="SCB87214.1"/>
    </source>
</evidence>
<dbReference type="AlphaFoldDB" id="A0A1C3ZXT5"/>
<dbReference type="OrthoDB" id="7888960at2"/>
<proteinExistence type="predicted"/>
<reference evidence="1 2" key="1">
    <citation type="submission" date="2016-08" db="EMBL/GenBank/DDBJ databases">
        <authorList>
            <person name="Seilhamer J.J."/>
        </authorList>
    </citation>
    <scope>NUCLEOTIDE SEQUENCE [LARGE SCALE GENOMIC DNA]</scope>
    <source>
        <strain evidence="1 2">A37T2</strain>
    </source>
</reference>
<sequence length="374" mass="43852">MIQFIKGIFYDQLTRGAKMMEALQSPSLSNEIDADFLSKTLQMLGDLITDIEELINSGDLDIESLSSNNIIKYNTFYERLLTIELFRYLVIVNYGRPEEYFKKKISRIYKEINCLQKQPIVTTISNSENYYWALPSYDIIAVPTGEEKNLLNLPDLFHEMGHLVYNQYEIYLKGNFEQSLNRFYESESQRVFYEQRSTSLINFYREKHAWWLSSWIMEFTCDLIATYLVGPAFAWTNLKLTTLSSGKNLVFQESASHPSDEARMRAIFYMLTKMGHTKEVKEIKENWDKFVKTTNNNVPSHYNYIFPQPLIEELADCVYTGCTNIDLTIYGEQLKLYEEPISKILNDAWNTLLTSPDGFKEWEKGKIEQIENQN</sequence>
<dbReference type="RefSeq" id="WP_089708811.1">
    <property type="nucleotide sequence ID" value="NZ_FMAR01000001.1"/>
</dbReference>
<dbReference type="Proteomes" id="UP000242818">
    <property type="component" value="Unassembled WGS sequence"/>
</dbReference>
<dbReference type="EMBL" id="FMAR01000001">
    <property type="protein sequence ID" value="SCB87214.1"/>
    <property type="molecule type" value="Genomic_DNA"/>
</dbReference>
<protein>
    <submittedName>
        <fullName evidence="1">Uncharacterized protein</fullName>
    </submittedName>
</protein>
<name>A0A1C3ZXT5_9BACT</name>
<organism evidence="1 2">
    <name type="scientific">Chitinophaga costaii</name>
    <dbReference type="NCBI Taxonomy" id="1335309"/>
    <lineage>
        <taxon>Bacteria</taxon>
        <taxon>Pseudomonadati</taxon>
        <taxon>Bacteroidota</taxon>
        <taxon>Chitinophagia</taxon>
        <taxon>Chitinophagales</taxon>
        <taxon>Chitinophagaceae</taxon>
        <taxon>Chitinophaga</taxon>
    </lineage>
</organism>
<accession>A0A1C3ZXT5</accession>